<dbReference type="AlphaFoldDB" id="A0A917QP83"/>
<comment type="caution">
    <text evidence="1">The sequence shown here is derived from an EMBL/GenBank/DDBJ whole genome shotgun (WGS) entry which is preliminary data.</text>
</comment>
<name>A0A917QP83_9ACTN</name>
<proteinExistence type="predicted"/>
<keyword evidence="2" id="KW-1185">Reference proteome</keyword>
<dbReference type="RefSeq" id="WP_189160885.1">
    <property type="nucleotide sequence ID" value="NZ_BMNT01000001.1"/>
</dbReference>
<organism evidence="1 2">
    <name type="scientific">Sphaerisporangium melleum</name>
    <dbReference type="NCBI Taxonomy" id="321316"/>
    <lineage>
        <taxon>Bacteria</taxon>
        <taxon>Bacillati</taxon>
        <taxon>Actinomycetota</taxon>
        <taxon>Actinomycetes</taxon>
        <taxon>Streptosporangiales</taxon>
        <taxon>Streptosporangiaceae</taxon>
        <taxon>Sphaerisporangium</taxon>
    </lineage>
</organism>
<sequence>MGNQIIRQPDGHLAIFCSSTDTIIIWDATAEEIVEWFAEQAAERAREDARRHVENVATGDARNSYYQFTKTWEQALTMDREHGGEVWQHFPTAESG</sequence>
<evidence type="ECO:0000313" key="1">
    <source>
        <dbReference type="EMBL" id="GGK61501.1"/>
    </source>
</evidence>
<reference evidence="1" key="2">
    <citation type="submission" date="2020-09" db="EMBL/GenBank/DDBJ databases">
        <authorList>
            <person name="Sun Q."/>
            <person name="Ohkuma M."/>
        </authorList>
    </citation>
    <scope>NUCLEOTIDE SEQUENCE</scope>
    <source>
        <strain evidence="1">JCM 13064</strain>
    </source>
</reference>
<accession>A0A917QP83</accession>
<dbReference type="EMBL" id="BMNT01000001">
    <property type="protein sequence ID" value="GGK61501.1"/>
    <property type="molecule type" value="Genomic_DNA"/>
</dbReference>
<dbReference type="Proteomes" id="UP000645217">
    <property type="component" value="Unassembled WGS sequence"/>
</dbReference>
<reference evidence="1" key="1">
    <citation type="journal article" date="2014" name="Int. J. Syst. Evol. Microbiol.">
        <title>Complete genome sequence of Corynebacterium casei LMG S-19264T (=DSM 44701T), isolated from a smear-ripened cheese.</title>
        <authorList>
            <consortium name="US DOE Joint Genome Institute (JGI-PGF)"/>
            <person name="Walter F."/>
            <person name="Albersmeier A."/>
            <person name="Kalinowski J."/>
            <person name="Ruckert C."/>
        </authorList>
    </citation>
    <scope>NUCLEOTIDE SEQUENCE</scope>
    <source>
        <strain evidence="1">JCM 13064</strain>
    </source>
</reference>
<gene>
    <name evidence="1" type="ORF">GCM10007964_00780</name>
</gene>
<protein>
    <submittedName>
        <fullName evidence="1">Uncharacterized protein</fullName>
    </submittedName>
</protein>
<evidence type="ECO:0000313" key="2">
    <source>
        <dbReference type="Proteomes" id="UP000645217"/>
    </source>
</evidence>